<keyword evidence="2 7" id="KW-0645">Protease</keyword>
<dbReference type="Proteomes" id="UP000321234">
    <property type="component" value="Unassembled WGS sequence"/>
</dbReference>
<dbReference type="SUPFAM" id="SSF55486">
    <property type="entry name" value="Metalloproteases ('zincins'), catalytic domain"/>
    <property type="match status" value="1"/>
</dbReference>
<comment type="similarity">
    <text evidence="1 7">Belongs to the peptidase M3 family.</text>
</comment>
<feature type="domain" description="Peptidase M3A/M3B catalytic" evidence="8">
    <location>
        <begin position="237"/>
        <end position="700"/>
    </location>
</feature>
<reference evidence="9 10" key="1">
    <citation type="submission" date="2019-07" db="EMBL/GenBank/DDBJ databases">
        <title>Quadrisphaera sp. strain DD2A genome sequencing and assembly.</title>
        <authorList>
            <person name="Kim I."/>
        </authorList>
    </citation>
    <scope>NUCLEOTIDE SEQUENCE [LARGE SCALE GENOMIC DNA]</scope>
    <source>
        <strain evidence="9 10">DD2A</strain>
    </source>
</reference>
<dbReference type="CDD" id="cd06456">
    <property type="entry name" value="M3A_DCP"/>
    <property type="match status" value="1"/>
</dbReference>
<protein>
    <submittedName>
        <fullName evidence="9">M3 family metallopeptidase</fullName>
    </submittedName>
</protein>
<dbReference type="InterPro" id="IPR001567">
    <property type="entry name" value="Pept_M3A_M3B_dom"/>
</dbReference>
<dbReference type="GO" id="GO:0005829">
    <property type="term" value="C:cytosol"/>
    <property type="evidence" value="ECO:0007669"/>
    <property type="project" value="UniProtKB-ARBA"/>
</dbReference>
<evidence type="ECO:0000256" key="7">
    <source>
        <dbReference type="RuleBase" id="RU003435"/>
    </source>
</evidence>
<evidence type="ECO:0000313" key="9">
    <source>
        <dbReference type="EMBL" id="TXR56738.1"/>
    </source>
</evidence>
<dbReference type="PANTHER" id="PTHR43660:SF1">
    <property type="entry name" value="DIPEPTIDYL CARBOXYPEPTIDASE"/>
    <property type="match status" value="1"/>
</dbReference>
<evidence type="ECO:0000256" key="4">
    <source>
        <dbReference type="ARBA" id="ARBA00022801"/>
    </source>
</evidence>
<evidence type="ECO:0000313" key="10">
    <source>
        <dbReference type="Proteomes" id="UP000321234"/>
    </source>
</evidence>
<comment type="cofactor">
    <cofactor evidence="7">
        <name>Zn(2+)</name>
        <dbReference type="ChEBI" id="CHEBI:29105"/>
    </cofactor>
    <text evidence="7">Binds 1 zinc ion.</text>
</comment>
<dbReference type="GO" id="GO:0006508">
    <property type="term" value="P:proteolysis"/>
    <property type="evidence" value="ECO:0007669"/>
    <property type="project" value="UniProtKB-KW"/>
</dbReference>
<dbReference type="FunFam" id="3.40.390.10:FF:000009">
    <property type="entry name" value="Oligopeptidase A"/>
    <property type="match status" value="1"/>
</dbReference>
<dbReference type="GO" id="GO:0046872">
    <property type="term" value="F:metal ion binding"/>
    <property type="evidence" value="ECO:0007669"/>
    <property type="project" value="UniProtKB-UniRule"/>
</dbReference>
<evidence type="ECO:0000256" key="6">
    <source>
        <dbReference type="ARBA" id="ARBA00023049"/>
    </source>
</evidence>
<keyword evidence="5 7" id="KW-0862">Zinc</keyword>
<dbReference type="InterPro" id="IPR045090">
    <property type="entry name" value="Pept_M3A_M3B"/>
</dbReference>
<dbReference type="InterPro" id="IPR034005">
    <property type="entry name" value="M3A_DCP"/>
</dbReference>
<name>A0A5C8ZHT3_9ACTN</name>
<keyword evidence="3 7" id="KW-0479">Metal-binding</keyword>
<dbReference type="Gene3D" id="1.10.1370.10">
    <property type="entry name" value="Neurolysin, domain 3"/>
    <property type="match status" value="1"/>
</dbReference>
<proteinExistence type="inferred from homology"/>
<evidence type="ECO:0000256" key="3">
    <source>
        <dbReference type="ARBA" id="ARBA00022723"/>
    </source>
</evidence>
<dbReference type="Gene3D" id="1.10.1370.40">
    <property type="match status" value="1"/>
</dbReference>
<sequence length="706" mass="75818">MLDPTNPLAAPSTLPHGLPPFDVLRTEHFAPALREGMAQQRAEVEAVATGGEPATFENTVGALEASGELLARAANAFYNLVSSHSDDALRAVEAELAPELSAHGDAIHLDPRLFARLAAVRDRCAGGAPDADGTVLDDEQRAVLERWYRDLARAGAGLDDDAKVRLRELNGELSRLTTQFGTELLAATNAAAVHVTDQAELAGLSAGERSAAAQAAVARGLDGWVLPLSLPTDQPVLASLDHRGLRERVFRASTTRGLGGEHDTRPLLVRIAALRAERAGLLGAAHHAEHVLEDATAPSVEAVMDLLTSVVPAAVSNARGEALELAEELRAAGGGVGGDADAQLRPWDWAWAAARVRARRFSLDPSELKPYFELDAVITRGVFAAATALYGLTFTERPDLPTYHPDVRTWEVFDEGGASVGLFLGDFFARESKRGGAWMSNYVDQVALPGAGGRPARSSRPVVVNNLNVPRPPDGEPALLTVEEVETAFHEFGHALHGLLSDVRYPRLSGTTVPRDFVEFPSQVNEVWAWGPALLPAYARHVETGEPLPEEQVQALLASRSYGEGFATTEIVAAMLLDQAWHQLAPGESVAADDVEAFEAAALERRGIALELVPPRYRSTYFNHVFSGGYSAGYYSYLWSEVLDADTVEWFSENGGMRRENGAAFAREVLARGGTVDLAAAYRAFRGRDPRVEPLLQRRGLAATGS</sequence>
<dbReference type="InterPro" id="IPR024079">
    <property type="entry name" value="MetalloPept_cat_dom_sf"/>
</dbReference>
<evidence type="ECO:0000259" key="8">
    <source>
        <dbReference type="Pfam" id="PF01432"/>
    </source>
</evidence>
<dbReference type="PANTHER" id="PTHR43660">
    <property type="entry name" value="DIPEPTIDYL CARBOXYPEPTIDASE"/>
    <property type="match status" value="1"/>
</dbReference>
<dbReference type="GO" id="GO:0004180">
    <property type="term" value="F:carboxypeptidase activity"/>
    <property type="evidence" value="ECO:0007669"/>
    <property type="project" value="TreeGrafter"/>
</dbReference>
<dbReference type="Pfam" id="PF01432">
    <property type="entry name" value="Peptidase_M3"/>
    <property type="match status" value="1"/>
</dbReference>
<keyword evidence="4 7" id="KW-0378">Hydrolase</keyword>
<comment type="caution">
    <text evidence="9">The sequence shown here is derived from an EMBL/GenBank/DDBJ whole genome shotgun (WGS) entry which is preliminary data.</text>
</comment>
<organism evidence="9 10">
    <name type="scientific">Quadrisphaera setariae</name>
    <dbReference type="NCBI Taxonomy" id="2593304"/>
    <lineage>
        <taxon>Bacteria</taxon>
        <taxon>Bacillati</taxon>
        <taxon>Actinomycetota</taxon>
        <taxon>Actinomycetes</taxon>
        <taxon>Kineosporiales</taxon>
        <taxon>Kineosporiaceae</taxon>
        <taxon>Quadrisphaera</taxon>
    </lineage>
</organism>
<evidence type="ECO:0000256" key="1">
    <source>
        <dbReference type="ARBA" id="ARBA00006040"/>
    </source>
</evidence>
<dbReference type="AlphaFoldDB" id="A0A5C8ZHT3"/>
<dbReference type="Gene3D" id="3.40.390.10">
    <property type="entry name" value="Collagenase (Catalytic Domain)"/>
    <property type="match status" value="1"/>
</dbReference>
<dbReference type="RefSeq" id="WP_147925867.1">
    <property type="nucleotide sequence ID" value="NZ_VKAC01000004.1"/>
</dbReference>
<gene>
    <name evidence="9" type="ORF">FMM08_08335</name>
</gene>
<evidence type="ECO:0000256" key="2">
    <source>
        <dbReference type="ARBA" id="ARBA00022670"/>
    </source>
</evidence>
<evidence type="ECO:0000256" key="5">
    <source>
        <dbReference type="ARBA" id="ARBA00022833"/>
    </source>
</evidence>
<keyword evidence="10" id="KW-1185">Reference proteome</keyword>
<dbReference type="EMBL" id="VKAC01000004">
    <property type="protein sequence ID" value="TXR56738.1"/>
    <property type="molecule type" value="Genomic_DNA"/>
</dbReference>
<dbReference type="InterPro" id="IPR024077">
    <property type="entry name" value="Neurolysin/TOP_dom2"/>
</dbReference>
<accession>A0A5C8ZHT3</accession>
<keyword evidence="6 7" id="KW-0482">Metalloprotease</keyword>
<dbReference type="GO" id="GO:0004222">
    <property type="term" value="F:metalloendopeptidase activity"/>
    <property type="evidence" value="ECO:0007669"/>
    <property type="project" value="InterPro"/>
</dbReference>
<dbReference type="OrthoDB" id="9773538at2"/>